<gene>
    <name evidence="1" type="ORF">LCGC14_1508910</name>
</gene>
<dbReference type="EMBL" id="LAZR01011054">
    <property type="protein sequence ID" value="KKM63685.1"/>
    <property type="molecule type" value="Genomic_DNA"/>
</dbReference>
<reference evidence="1" key="1">
    <citation type="journal article" date="2015" name="Nature">
        <title>Complex archaea that bridge the gap between prokaryotes and eukaryotes.</title>
        <authorList>
            <person name="Spang A."/>
            <person name="Saw J.H."/>
            <person name="Jorgensen S.L."/>
            <person name="Zaremba-Niedzwiedzka K."/>
            <person name="Martijn J."/>
            <person name="Lind A.E."/>
            <person name="van Eijk R."/>
            <person name="Schleper C."/>
            <person name="Guy L."/>
            <person name="Ettema T.J."/>
        </authorList>
    </citation>
    <scope>NUCLEOTIDE SEQUENCE</scope>
</reference>
<comment type="caution">
    <text evidence="1">The sequence shown here is derived from an EMBL/GenBank/DDBJ whole genome shotgun (WGS) entry which is preliminary data.</text>
</comment>
<evidence type="ECO:0000313" key="1">
    <source>
        <dbReference type="EMBL" id="KKM63685.1"/>
    </source>
</evidence>
<protein>
    <recommendedName>
        <fullName evidence="2">Arc-like DNA binding domain-containing protein</fullName>
    </recommendedName>
</protein>
<evidence type="ECO:0008006" key="2">
    <source>
        <dbReference type="Google" id="ProtNLM"/>
    </source>
</evidence>
<accession>A0A0F9LHB5</accession>
<dbReference type="Gene3D" id="1.10.1220.10">
    <property type="entry name" value="Met repressor-like"/>
    <property type="match status" value="1"/>
</dbReference>
<dbReference type="GO" id="GO:0006355">
    <property type="term" value="P:regulation of DNA-templated transcription"/>
    <property type="evidence" value="ECO:0007669"/>
    <property type="project" value="InterPro"/>
</dbReference>
<dbReference type="InterPro" id="IPR013321">
    <property type="entry name" value="Arc_rbn_hlx_hlx"/>
</dbReference>
<dbReference type="AlphaFoldDB" id="A0A0F9LHB5"/>
<name>A0A0F9LHB5_9ZZZZ</name>
<proteinExistence type="predicted"/>
<sequence length="57" mass="6730">MITKSIVARLRLPLVTYEKIKKIAKLEHRNINQQITHLCEKAMLEEEQEKEKVEVGK</sequence>
<organism evidence="1">
    <name type="scientific">marine sediment metagenome</name>
    <dbReference type="NCBI Taxonomy" id="412755"/>
    <lineage>
        <taxon>unclassified sequences</taxon>
        <taxon>metagenomes</taxon>
        <taxon>ecological metagenomes</taxon>
    </lineage>
</organism>